<reference evidence="15" key="1">
    <citation type="submission" date="2025-08" db="UniProtKB">
        <authorList>
            <consortium name="Ensembl"/>
        </authorList>
    </citation>
    <scope>IDENTIFICATION</scope>
</reference>
<dbReference type="FunFam" id="2.60.40.60:FF:000129">
    <property type="entry name" value="protocadherin alpha-C2 isoform X1"/>
    <property type="match status" value="1"/>
</dbReference>
<dbReference type="FunFam" id="2.60.40.60:FF:000018">
    <property type="entry name" value="Protocadherin gamma c3"/>
    <property type="match status" value="1"/>
</dbReference>
<protein>
    <recommendedName>
        <fullName evidence="14">Cadherin domain-containing protein</fullName>
    </recommendedName>
</protein>
<dbReference type="Gene3D" id="2.60.40.60">
    <property type="entry name" value="Cadherins"/>
    <property type="match status" value="6"/>
</dbReference>
<keyword evidence="10 13" id="KW-0472">Membrane</keyword>
<evidence type="ECO:0000256" key="6">
    <source>
        <dbReference type="ARBA" id="ARBA00022737"/>
    </source>
</evidence>
<evidence type="ECO:0000256" key="4">
    <source>
        <dbReference type="ARBA" id="ARBA00022692"/>
    </source>
</evidence>
<feature type="domain" description="Cadherin" evidence="14">
    <location>
        <begin position="27"/>
        <end position="133"/>
    </location>
</feature>
<dbReference type="PRINTS" id="PR00205">
    <property type="entry name" value="CADHERIN"/>
</dbReference>
<dbReference type="InterPro" id="IPR002126">
    <property type="entry name" value="Cadherin-like_dom"/>
</dbReference>
<feature type="transmembrane region" description="Helical" evidence="13">
    <location>
        <begin position="683"/>
        <end position="706"/>
    </location>
</feature>
<feature type="domain" description="Cadherin" evidence="14">
    <location>
        <begin position="571"/>
        <end position="668"/>
    </location>
</feature>
<dbReference type="Pfam" id="PF08266">
    <property type="entry name" value="Cadherin_2"/>
    <property type="match status" value="1"/>
</dbReference>
<keyword evidence="3" id="KW-1003">Cell membrane</keyword>
<dbReference type="SUPFAM" id="SSF49313">
    <property type="entry name" value="Cadherin-like"/>
    <property type="match status" value="6"/>
</dbReference>
<dbReference type="FunFam" id="2.60.40.60:FF:000004">
    <property type="entry name" value="Protocadherin 1 gamma 2"/>
    <property type="match status" value="1"/>
</dbReference>
<sequence length="792" mass="88676">MIQYKNTQRTMTWQVASFYIYFLCEIASGQIQYSIFEEIKQGSVIGNVAKDLGLQTNELAIRKLQIASQSDKNYFNISLENGNLYVTERIDRETFCEIEEICIKNLEILSENPVNVFYVKIEIQDINDNSPSFPKVHFNIGISESASPGTHFVLGNARDPDLGSNSLQRYNLTPNQHFRLGEKISAEGIKYPELILEKALDREKQNLYELTLTAFDGGDPARTGTAVIRIVVQDVNDNFPIFSREIYRVNLNEDAPAGFLVLHLNATDEDEGSNAEITYSFSYIAENAKPIFKIKISGPLDFEVKQTYEMTVEAKDGGGLVTYCTLLIQILDMNDNAPEIQLVSLASPIPENSNPGTVIAVIQVNDLDSGRNSEVSCDIDDTSAFKLMPTSTTYYQLVTSSSVDRETVSMYNITIIAKDEGSPQLLTKKVIQVAISDINDNSPIFEKLKYVAYIYENNVPGTSVYSVQASDLDADENARITYSILNRNISDIPISSYVSINSKTGVIYAQRSFDYEQLREFHFQIIAKDSGSPSLRSNTTMRICVIDMNDNAPKILYPSPDMEGTTLFEYIPHSSENGYLVTKVIAVDSDSGHNAWLSYYLLQVPDPSFLIIGQHTGEIRLARDFKDSNSLRQKVVVMVKDNGVPPLSATVTLNLVMAEDFQQVLPEIVKQPKESDVSSNGTFYLVIAITFISILFIVTVAVTVIAKCRRQHNPNSLGALSRTWYPQLSLNYPTQFSDGSLPLPYSYDVCVTLDSKQNEIAYLKPHMFLLPCNFKNNLNSLHFKDPLDSNGK</sequence>
<dbReference type="PROSITE" id="PS50268">
    <property type="entry name" value="CADHERIN_2"/>
    <property type="match status" value="6"/>
</dbReference>
<keyword evidence="4 13" id="KW-0812">Transmembrane</keyword>
<keyword evidence="7 12" id="KW-0106">Calcium</keyword>
<keyword evidence="11" id="KW-0325">Glycoprotein</keyword>
<evidence type="ECO:0000256" key="1">
    <source>
        <dbReference type="ARBA" id="ARBA00003436"/>
    </source>
</evidence>
<evidence type="ECO:0000256" key="10">
    <source>
        <dbReference type="ARBA" id="ARBA00023136"/>
    </source>
</evidence>
<evidence type="ECO:0000256" key="2">
    <source>
        <dbReference type="ARBA" id="ARBA00004251"/>
    </source>
</evidence>
<keyword evidence="6" id="KW-0677">Repeat</keyword>
<dbReference type="AlphaFoldDB" id="A0A8C5PHY8"/>
<dbReference type="GO" id="GO:0007156">
    <property type="term" value="P:homophilic cell adhesion via plasma membrane adhesion molecules"/>
    <property type="evidence" value="ECO:0007669"/>
    <property type="project" value="InterPro"/>
</dbReference>
<dbReference type="InterPro" id="IPR020894">
    <property type="entry name" value="Cadherin_CS"/>
</dbReference>
<dbReference type="GO" id="GO:0005886">
    <property type="term" value="C:plasma membrane"/>
    <property type="evidence" value="ECO:0007669"/>
    <property type="project" value="UniProtKB-SubCell"/>
</dbReference>
<dbReference type="PANTHER" id="PTHR24028:SF332">
    <property type="entry name" value="PROTOCADHERIN GAMMA-B5"/>
    <property type="match status" value="1"/>
</dbReference>
<dbReference type="InterPro" id="IPR015919">
    <property type="entry name" value="Cadherin-like_sf"/>
</dbReference>
<evidence type="ECO:0000259" key="14">
    <source>
        <dbReference type="PROSITE" id="PS50268"/>
    </source>
</evidence>
<evidence type="ECO:0000256" key="3">
    <source>
        <dbReference type="ARBA" id="ARBA00022475"/>
    </source>
</evidence>
<dbReference type="Pfam" id="PF00028">
    <property type="entry name" value="Cadherin"/>
    <property type="match status" value="5"/>
</dbReference>
<comment type="subcellular location">
    <subcellularLocation>
        <location evidence="2">Cell membrane</location>
        <topology evidence="2">Single-pass type I membrane protein</topology>
    </subcellularLocation>
</comment>
<keyword evidence="9 13" id="KW-1133">Transmembrane helix</keyword>
<evidence type="ECO:0000256" key="11">
    <source>
        <dbReference type="ARBA" id="ARBA00023180"/>
    </source>
</evidence>
<accession>A0A8C5PHY8</accession>
<dbReference type="InterPro" id="IPR013164">
    <property type="entry name" value="Cadherin_N"/>
</dbReference>
<evidence type="ECO:0000256" key="5">
    <source>
        <dbReference type="ARBA" id="ARBA00022729"/>
    </source>
</evidence>
<evidence type="ECO:0000313" key="15">
    <source>
        <dbReference type="Ensembl" id="ENSLLEP00000023059.1"/>
    </source>
</evidence>
<dbReference type="Proteomes" id="UP000694569">
    <property type="component" value="Unplaced"/>
</dbReference>
<dbReference type="InterPro" id="IPR050174">
    <property type="entry name" value="Protocadherin/Cadherin-CA"/>
</dbReference>
<dbReference type="PROSITE" id="PS00232">
    <property type="entry name" value="CADHERIN_1"/>
    <property type="match status" value="3"/>
</dbReference>
<keyword evidence="8" id="KW-0130">Cell adhesion</keyword>
<feature type="domain" description="Cadherin" evidence="14">
    <location>
        <begin position="349"/>
        <end position="445"/>
    </location>
</feature>
<feature type="domain" description="Cadherin" evidence="14">
    <location>
        <begin position="134"/>
        <end position="242"/>
    </location>
</feature>
<keyword evidence="5" id="KW-0732">Signal</keyword>
<proteinExistence type="predicted"/>
<dbReference type="CDD" id="cd11304">
    <property type="entry name" value="Cadherin_repeat"/>
    <property type="match status" value="6"/>
</dbReference>
<name>A0A8C5PHY8_9ANUR</name>
<comment type="function">
    <text evidence="1">Potential calcium-dependent cell-adhesion protein. May be involved in the establishment and maintenance of specific neuronal connections in the brain.</text>
</comment>
<evidence type="ECO:0000256" key="13">
    <source>
        <dbReference type="SAM" id="Phobius"/>
    </source>
</evidence>
<dbReference type="InterPro" id="IPR032455">
    <property type="entry name" value="Cadherin_C"/>
</dbReference>
<dbReference type="Ensembl" id="ENSLLET00000023935.1">
    <property type="protein sequence ID" value="ENSLLEP00000023059.1"/>
    <property type="gene ID" value="ENSLLEG00000014624.1"/>
</dbReference>
<evidence type="ECO:0000256" key="12">
    <source>
        <dbReference type="PROSITE-ProRule" id="PRU00043"/>
    </source>
</evidence>
<evidence type="ECO:0000256" key="8">
    <source>
        <dbReference type="ARBA" id="ARBA00022889"/>
    </source>
</evidence>
<dbReference type="FunFam" id="2.60.40.60:FF:000001">
    <property type="entry name" value="Protocadherin alpha 2"/>
    <property type="match status" value="1"/>
</dbReference>
<evidence type="ECO:0000256" key="9">
    <source>
        <dbReference type="ARBA" id="ARBA00022989"/>
    </source>
</evidence>
<evidence type="ECO:0000313" key="16">
    <source>
        <dbReference type="Proteomes" id="UP000694569"/>
    </source>
</evidence>
<dbReference type="FunFam" id="2.60.40.60:FF:000002">
    <property type="entry name" value="Protocadherin alpha 2"/>
    <property type="match status" value="1"/>
</dbReference>
<dbReference type="OrthoDB" id="6252479at2759"/>
<evidence type="ECO:0000256" key="7">
    <source>
        <dbReference type="ARBA" id="ARBA00022837"/>
    </source>
</evidence>
<organism evidence="15 16">
    <name type="scientific">Leptobrachium leishanense</name>
    <name type="common">Leishan spiny toad</name>
    <dbReference type="NCBI Taxonomy" id="445787"/>
    <lineage>
        <taxon>Eukaryota</taxon>
        <taxon>Metazoa</taxon>
        <taxon>Chordata</taxon>
        <taxon>Craniata</taxon>
        <taxon>Vertebrata</taxon>
        <taxon>Euteleostomi</taxon>
        <taxon>Amphibia</taxon>
        <taxon>Batrachia</taxon>
        <taxon>Anura</taxon>
        <taxon>Pelobatoidea</taxon>
        <taxon>Megophryidae</taxon>
        <taxon>Leptobrachium</taxon>
    </lineage>
</organism>
<feature type="domain" description="Cadherin" evidence="14">
    <location>
        <begin position="243"/>
        <end position="340"/>
    </location>
</feature>
<dbReference type="SMART" id="SM00112">
    <property type="entry name" value="CA"/>
    <property type="match status" value="6"/>
</dbReference>
<feature type="domain" description="Cadherin" evidence="14">
    <location>
        <begin position="446"/>
        <end position="555"/>
    </location>
</feature>
<dbReference type="PANTHER" id="PTHR24028">
    <property type="entry name" value="CADHERIN-87A"/>
    <property type="match status" value="1"/>
</dbReference>
<dbReference type="Pfam" id="PF16492">
    <property type="entry name" value="Cadherin_C_2"/>
    <property type="match status" value="1"/>
</dbReference>
<keyword evidence="16" id="KW-1185">Reference proteome</keyword>
<dbReference type="GO" id="GO:0005509">
    <property type="term" value="F:calcium ion binding"/>
    <property type="evidence" value="ECO:0007669"/>
    <property type="project" value="UniProtKB-UniRule"/>
</dbReference>
<reference evidence="15" key="2">
    <citation type="submission" date="2025-09" db="UniProtKB">
        <authorList>
            <consortium name="Ensembl"/>
        </authorList>
    </citation>
    <scope>IDENTIFICATION</scope>
</reference>
<dbReference type="GeneTree" id="ENSGT00940000156683"/>
<dbReference type="FunFam" id="2.60.40.60:FF:000006">
    <property type="entry name" value="Protocadherin alpha 2"/>
    <property type="match status" value="1"/>
</dbReference>